<name>A0AAD8ERC3_DIPPU</name>
<reference evidence="7" key="1">
    <citation type="journal article" date="2023" name="IScience">
        <title>Live-bearing cockroach genome reveals convergent evolutionary mechanisms linked to viviparity in insects and beyond.</title>
        <authorList>
            <person name="Fouks B."/>
            <person name="Harrison M.C."/>
            <person name="Mikhailova A.A."/>
            <person name="Marchal E."/>
            <person name="English S."/>
            <person name="Carruthers M."/>
            <person name="Jennings E.C."/>
            <person name="Chiamaka E.L."/>
            <person name="Frigard R.A."/>
            <person name="Pippel M."/>
            <person name="Attardo G.M."/>
            <person name="Benoit J.B."/>
            <person name="Bornberg-Bauer E."/>
            <person name="Tobe S.S."/>
        </authorList>
    </citation>
    <scope>NUCLEOTIDE SEQUENCE</scope>
    <source>
        <strain evidence="7">Stay&amp;Tobe</strain>
    </source>
</reference>
<evidence type="ECO:0000256" key="5">
    <source>
        <dbReference type="ARBA" id="ARBA00023136"/>
    </source>
</evidence>
<gene>
    <name evidence="7" type="ORF">L9F63_010003</name>
</gene>
<dbReference type="InterPro" id="IPR007404">
    <property type="entry name" value="YdjM-like"/>
</dbReference>
<dbReference type="EMBL" id="JASPKZ010000802">
    <property type="protein sequence ID" value="KAJ9599531.1"/>
    <property type="molecule type" value="Genomic_DNA"/>
</dbReference>
<accession>A0AAD8ERC3</accession>
<evidence type="ECO:0000256" key="2">
    <source>
        <dbReference type="ARBA" id="ARBA00013977"/>
    </source>
</evidence>
<dbReference type="AlphaFoldDB" id="A0AAD8ERC3"/>
<keyword evidence="5 6" id="KW-0472">Membrane</keyword>
<comment type="subcellular location">
    <subcellularLocation>
        <location evidence="1">Membrane</location>
        <topology evidence="1">Multi-pass membrane protein</topology>
    </subcellularLocation>
</comment>
<sequence>MWYRNFLATVSIALVAMLGDLAVTLSFLSVNVRSVVDNLTHGLIGVCTWLTVTTQVPNIPISTRLWEIGLCGFFASAIDLDHFASAKSFWLQDARNLSSRPFLHCTSIPVALITSIYLLAYIWHWSSVQRLLWILLAAILSHHIRDATRRGFWIFPFGSTPPLPYSLYIVANMALPHVIKALIWYTGNSGKTISLSEVISL</sequence>
<evidence type="ECO:0000256" key="1">
    <source>
        <dbReference type="ARBA" id="ARBA00004141"/>
    </source>
</evidence>
<evidence type="ECO:0000256" key="6">
    <source>
        <dbReference type="SAM" id="Phobius"/>
    </source>
</evidence>
<evidence type="ECO:0000256" key="3">
    <source>
        <dbReference type="ARBA" id="ARBA00022692"/>
    </source>
</evidence>
<organism evidence="7 8">
    <name type="scientific">Diploptera punctata</name>
    <name type="common">Pacific beetle cockroach</name>
    <dbReference type="NCBI Taxonomy" id="6984"/>
    <lineage>
        <taxon>Eukaryota</taxon>
        <taxon>Metazoa</taxon>
        <taxon>Ecdysozoa</taxon>
        <taxon>Arthropoda</taxon>
        <taxon>Hexapoda</taxon>
        <taxon>Insecta</taxon>
        <taxon>Pterygota</taxon>
        <taxon>Neoptera</taxon>
        <taxon>Polyneoptera</taxon>
        <taxon>Dictyoptera</taxon>
        <taxon>Blattodea</taxon>
        <taxon>Blaberoidea</taxon>
        <taxon>Blaberidae</taxon>
        <taxon>Diplopterinae</taxon>
        <taxon>Diploptera</taxon>
    </lineage>
</organism>
<comment type="caution">
    <text evidence="7">The sequence shown here is derived from an EMBL/GenBank/DDBJ whole genome shotgun (WGS) entry which is preliminary data.</text>
</comment>
<evidence type="ECO:0000313" key="7">
    <source>
        <dbReference type="EMBL" id="KAJ9599531.1"/>
    </source>
</evidence>
<dbReference type="PANTHER" id="PTHR13628:SF1">
    <property type="entry name" value="TRANSMEMBRANE PROTEIN 267"/>
    <property type="match status" value="1"/>
</dbReference>
<dbReference type="PANTHER" id="PTHR13628">
    <property type="entry name" value="TRANSMEMBRANE PROTEIN 267"/>
    <property type="match status" value="1"/>
</dbReference>
<keyword evidence="4 6" id="KW-1133">Transmembrane helix</keyword>
<feature type="transmembrane region" description="Helical" evidence="6">
    <location>
        <begin position="6"/>
        <end position="28"/>
    </location>
</feature>
<dbReference type="Proteomes" id="UP001233999">
    <property type="component" value="Unassembled WGS sequence"/>
</dbReference>
<protein>
    <recommendedName>
        <fullName evidence="2">Transmembrane protein 267</fullName>
    </recommendedName>
</protein>
<proteinExistence type="predicted"/>
<keyword evidence="3 6" id="KW-0812">Transmembrane</keyword>
<dbReference type="InterPro" id="IPR026572">
    <property type="entry name" value="TMEM267"/>
</dbReference>
<evidence type="ECO:0000313" key="8">
    <source>
        <dbReference type="Proteomes" id="UP001233999"/>
    </source>
</evidence>
<feature type="transmembrane region" description="Helical" evidence="6">
    <location>
        <begin position="102"/>
        <end position="122"/>
    </location>
</feature>
<evidence type="ECO:0000256" key="4">
    <source>
        <dbReference type="ARBA" id="ARBA00022989"/>
    </source>
</evidence>
<dbReference type="Pfam" id="PF04307">
    <property type="entry name" value="YdjM"/>
    <property type="match status" value="1"/>
</dbReference>
<reference evidence="7" key="2">
    <citation type="submission" date="2023-05" db="EMBL/GenBank/DDBJ databases">
        <authorList>
            <person name="Fouks B."/>
        </authorList>
    </citation>
    <scope>NUCLEOTIDE SEQUENCE</scope>
    <source>
        <strain evidence="7">Stay&amp;Tobe</strain>
        <tissue evidence="7">Testes</tissue>
    </source>
</reference>
<keyword evidence="8" id="KW-1185">Reference proteome</keyword>
<feature type="transmembrane region" description="Helical" evidence="6">
    <location>
        <begin position="165"/>
        <end position="185"/>
    </location>
</feature>
<dbReference type="GO" id="GO:0016020">
    <property type="term" value="C:membrane"/>
    <property type="evidence" value="ECO:0007669"/>
    <property type="project" value="UniProtKB-SubCell"/>
</dbReference>